<evidence type="ECO:0000259" key="11">
    <source>
        <dbReference type="PROSITE" id="PS51194"/>
    </source>
</evidence>
<dbReference type="InterPro" id="IPR038718">
    <property type="entry name" value="SNF2-like_sf"/>
</dbReference>
<dbReference type="Proteomes" id="UP000799750">
    <property type="component" value="Unassembled WGS sequence"/>
</dbReference>
<evidence type="ECO:0000256" key="1">
    <source>
        <dbReference type="ARBA" id="ARBA00022723"/>
    </source>
</evidence>
<evidence type="ECO:0000313" key="12">
    <source>
        <dbReference type="EMBL" id="KAF2492652.1"/>
    </source>
</evidence>
<accession>A0A6A6QK98</accession>
<feature type="domain" description="RING-type" evidence="9">
    <location>
        <begin position="618"/>
        <end position="665"/>
    </location>
</feature>
<dbReference type="Pfam" id="PF00176">
    <property type="entry name" value="SNF2-rel_dom"/>
    <property type="match status" value="1"/>
</dbReference>
<name>A0A6A6QK98_9PEZI</name>
<dbReference type="AlphaFoldDB" id="A0A6A6QK98"/>
<dbReference type="GO" id="GO:0016787">
    <property type="term" value="F:hydrolase activity"/>
    <property type="evidence" value="ECO:0007669"/>
    <property type="project" value="UniProtKB-KW"/>
</dbReference>
<gene>
    <name evidence="12" type="ORF">BU16DRAFT_620011</name>
</gene>
<keyword evidence="13" id="KW-1185">Reference proteome</keyword>
<keyword evidence="2" id="KW-0547">Nucleotide-binding</keyword>
<dbReference type="GO" id="GO:0006281">
    <property type="term" value="P:DNA repair"/>
    <property type="evidence" value="ECO:0007669"/>
    <property type="project" value="TreeGrafter"/>
</dbReference>
<keyword evidence="6" id="KW-0067">ATP-binding</keyword>
<reference evidence="12" key="1">
    <citation type="journal article" date="2020" name="Stud. Mycol.">
        <title>101 Dothideomycetes genomes: a test case for predicting lifestyles and emergence of pathogens.</title>
        <authorList>
            <person name="Haridas S."/>
            <person name="Albert R."/>
            <person name="Binder M."/>
            <person name="Bloem J."/>
            <person name="Labutti K."/>
            <person name="Salamov A."/>
            <person name="Andreopoulos B."/>
            <person name="Baker S."/>
            <person name="Barry K."/>
            <person name="Bills G."/>
            <person name="Bluhm B."/>
            <person name="Cannon C."/>
            <person name="Castanera R."/>
            <person name="Culley D."/>
            <person name="Daum C."/>
            <person name="Ezra D."/>
            <person name="Gonzalez J."/>
            <person name="Henrissat B."/>
            <person name="Kuo A."/>
            <person name="Liang C."/>
            <person name="Lipzen A."/>
            <person name="Lutzoni F."/>
            <person name="Magnuson J."/>
            <person name="Mondo S."/>
            <person name="Nolan M."/>
            <person name="Ohm R."/>
            <person name="Pangilinan J."/>
            <person name="Park H.-J."/>
            <person name="Ramirez L."/>
            <person name="Alfaro M."/>
            <person name="Sun H."/>
            <person name="Tritt A."/>
            <person name="Yoshinaga Y."/>
            <person name="Zwiers L.-H."/>
            <person name="Turgeon B."/>
            <person name="Goodwin S."/>
            <person name="Spatafora J."/>
            <person name="Crous P."/>
            <person name="Grigoriev I."/>
        </authorList>
    </citation>
    <scope>NUCLEOTIDE SEQUENCE</scope>
    <source>
        <strain evidence="12">CBS 269.34</strain>
    </source>
</reference>
<organism evidence="12 13">
    <name type="scientific">Lophium mytilinum</name>
    <dbReference type="NCBI Taxonomy" id="390894"/>
    <lineage>
        <taxon>Eukaryota</taxon>
        <taxon>Fungi</taxon>
        <taxon>Dikarya</taxon>
        <taxon>Ascomycota</taxon>
        <taxon>Pezizomycotina</taxon>
        <taxon>Dothideomycetes</taxon>
        <taxon>Pleosporomycetidae</taxon>
        <taxon>Mytilinidiales</taxon>
        <taxon>Mytilinidiaceae</taxon>
        <taxon>Lophium</taxon>
    </lineage>
</organism>
<dbReference type="InterPro" id="IPR050628">
    <property type="entry name" value="SNF2_RAD54_helicase_TF"/>
</dbReference>
<dbReference type="InterPro" id="IPR001650">
    <property type="entry name" value="Helicase_C-like"/>
</dbReference>
<feature type="domain" description="Helicase ATP-binding" evidence="10">
    <location>
        <begin position="291"/>
        <end position="476"/>
    </location>
</feature>
<evidence type="ECO:0000256" key="3">
    <source>
        <dbReference type="ARBA" id="ARBA00022771"/>
    </source>
</evidence>
<evidence type="ECO:0000256" key="2">
    <source>
        <dbReference type="ARBA" id="ARBA00022741"/>
    </source>
</evidence>
<dbReference type="GO" id="GO:0008094">
    <property type="term" value="F:ATP-dependent activity, acting on DNA"/>
    <property type="evidence" value="ECO:0007669"/>
    <property type="project" value="TreeGrafter"/>
</dbReference>
<dbReference type="InterPro" id="IPR017907">
    <property type="entry name" value="Znf_RING_CS"/>
</dbReference>
<keyword evidence="1" id="KW-0479">Metal-binding</keyword>
<dbReference type="PROSITE" id="PS51192">
    <property type="entry name" value="HELICASE_ATP_BIND_1"/>
    <property type="match status" value="1"/>
</dbReference>
<dbReference type="InterPro" id="IPR027417">
    <property type="entry name" value="P-loop_NTPase"/>
</dbReference>
<evidence type="ECO:0000256" key="7">
    <source>
        <dbReference type="PROSITE-ProRule" id="PRU00175"/>
    </source>
</evidence>
<dbReference type="InterPro" id="IPR014001">
    <property type="entry name" value="Helicase_ATP-bd"/>
</dbReference>
<dbReference type="InterPro" id="IPR000330">
    <property type="entry name" value="SNF2_N"/>
</dbReference>
<dbReference type="CDD" id="cd18008">
    <property type="entry name" value="DEXDc_SHPRH-like"/>
    <property type="match status" value="1"/>
</dbReference>
<dbReference type="EMBL" id="MU004193">
    <property type="protein sequence ID" value="KAF2492652.1"/>
    <property type="molecule type" value="Genomic_DNA"/>
</dbReference>
<dbReference type="SMART" id="SM00490">
    <property type="entry name" value="HELICc"/>
    <property type="match status" value="1"/>
</dbReference>
<dbReference type="PROSITE" id="PS51194">
    <property type="entry name" value="HELICASE_CTER"/>
    <property type="match status" value="1"/>
</dbReference>
<dbReference type="SUPFAM" id="SSF57850">
    <property type="entry name" value="RING/U-box"/>
    <property type="match status" value="1"/>
</dbReference>
<feature type="region of interest" description="Disordered" evidence="8">
    <location>
        <begin position="15"/>
        <end position="40"/>
    </location>
</feature>
<sequence>MGSVDHSLKRLWPFEDERSTTASGTSTPAGPQQRSEMLEPVETQTTCFGSIVDAKAQMRSSSHRVPNGSVKAFSLTQEGDYFTLEYGGHHFARLSKGLCSTFRAISITQQVHFRAFVQEKDWNVAEAPPTNFALELNVYGPKDKADEVGKILSKQHQFLQKPRYEMEGVEYYNPQLLRLNGHLEPVANEFVDLSREGLAQMASSRVEDQPNVPESTAVDSILDSLSHNVSLRSIPVDGRIKSVLLPHQKEAIDFIFQREIGTVPSELSLWRYNEIDADEPFYHHVFSGAKCPKQDETKGGIIADEMGLGKSLVVLSTVAGTLDRSENFAAQEHQALRKQSSRRIPSKATLILAPSSLLIDSWVEEIRKHTHPGGLSFHKHLGPSRHAETALLRERMIVFTTYATVATEYCRGDSPLAKIDWFRIVLDEAHDIRNRLTKQFQAVTSLSAQHRWCLTGTPIQNTLEDLGALVSFLKVPIMEKAPTFRKFIMNPISSGSTSEPRFRKLRTLLQTICLRRTRDLLKLGEPIEQTRRISFTPSEQADYDSLFQQCREEIDRVVCGRGGKKGNTNSTMLESLLRLRLFCNNGTSEAVLQKDAKGVPADPDELLTYLQQHDQNVCTYCSGVIYSINDSSKTDGGIFLSSCCHLVCRNCLPHHRAQKDGCPSCATDGSVPMLAEASSNDEFQLEGMCEPHWTEHYPSKLLRLLSDLREDPTHKSIVFSSWKKTLGVVGRLLDIHGIRFDIIDGTLSLPKRIKVLKDFRSPDGANILLMTLGTGAVGLNLAIASRVYLLEPQWNPHIESQAIGRVLRLGQTAQVVIIRYIMRNTIEESNVLSKQEKKRQLAGGGFRNGKTVQPEKLHALLNVFHVHSASKLRDA</sequence>
<dbReference type="PROSITE" id="PS00518">
    <property type="entry name" value="ZF_RING_1"/>
    <property type="match status" value="1"/>
</dbReference>
<dbReference type="Gene3D" id="3.40.50.10810">
    <property type="entry name" value="Tandem AAA-ATPase domain"/>
    <property type="match status" value="1"/>
</dbReference>
<keyword evidence="5" id="KW-0862">Zinc</keyword>
<evidence type="ECO:0000256" key="8">
    <source>
        <dbReference type="SAM" id="MobiDB-lite"/>
    </source>
</evidence>
<feature type="compositionally biased region" description="Low complexity" evidence="8">
    <location>
        <begin position="20"/>
        <end position="31"/>
    </location>
</feature>
<evidence type="ECO:0000259" key="10">
    <source>
        <dbReference type="PROSITE" id="PS51192"/>
    </source>
</evidence>
<evidence type="ECO:0000256" key="5">
    <source>
        <dbReference type="ARBA" id="ARBA00022833"/>
    </source>
</evidence>
<dbReference type="CDD" id="cd18793">
    <property type="entry name" value="SF2_C_SNF"/>
    <property type="match status" value="1"/>
</dbReference>
<dbReference type="PROSITE" id="PS50089">
    <property type="entry name" value="ZF_RING_2"/>
    <property type="match status" value="1"/>
</dbReference>
<dbReference type="OrthoDB" id="448448at2759"/>
<keyword evidence="3 7" id="KW-0863">Zinc-finger</keyword>
<dbReference type="PANTHER" id="PTHR45626:SF52">
    <property type="entry name" value="SINGLE-STRANDED DNA-DEPENDENT ATPASE (EUROFUNG)"/>
    <property type="match status" value="1"/>
</dbReference>
<proteinExistence type="predicted"/>
<dbReference type="SMART" id="SM00487">
    <property type="entry name" value="DEXDc"/>
    <property type="match status" value="1"/>
</dbReference>
<protein>
    <submittedName>
        <fullName evidence="12">Uncharacterized protein</fullName>
    </submittedName>
</protein>
<evidence type="ECO:0000259" key="9">
    <source>
        <dbReference type="PROSITE" id="PS50089"/>
    </source>
</evidence>
<dbReference type="SUPFAM" id="SSF52540">
    <property type="entry name" value="P-loop containing nucleoside triphosphate hydrolases"/>
    <property type="match status" value="2"/>
</dbReference>
<evidence type="ECO:0000256" key="4">
    <source>
        <dbReference type="ARBA" id="ARBA00022801"/>
    </source>
</evidence>
<dbReference type="GO" id="GO:0005524">
    <property type="term" value="F:ATP binding"/>
    <property type="evidence" value="ECO:0007669"/>
    <property type="project" value="UniProtKB-KW"/>
</dbReference>
<dbReference type="Gene3D" id="3.40.50.300">
    <property type="entry name" value="P-loop containing nucleotide triphosphate hydrolases"/>
    <property type="match status" value="1"/>
</dbReference>
<dbReference type="PANTHER" id="PTHR45626">
    <property type="entry name" value="TRANSCRIPTION TERMINATION FACTOR 2-RELATED"/>
    <property type="match status" value="1"/>
</dbReference>
<dbReference type="InterPro" id="IPR049730">
    <property type="entry name" value="SNF2/RAD54-like_C"/>
</dbReference>
<feature type="domain" description="Helicase C-terminal" evidence="11">
    <location>
        <begin position="700"/>
        <end position="858"/>
    </location>
</feature>
<dbReference type="GO" id="GO:0005634">
    <property type="term" value="C:nucleus"/>
    <property type="evidence" value="ECO:0007669"/>
    <property type="project" value="TreeGrafter"/>
</dbReference>
<dbReference type="InterPro" id="IPR001841">
    <property type="entry name" value="Znf_RING"/>
</dbReference>
<evidence type="ECO:0000313" key="13">
    <source>
        <dbReference type="Proteomes" id="UP000799750"/>
    </source>
</evidence>
<dbReference type="GO" id="GO:0008270">
    <property type="term" value="F:zinc ion binding"/>
    <property type="evidence" value="ECO:0007669"/>
    <property type="project" value="UniProtKB-KW"/>
</dbReference>
<keyword evidence="4" id="KW-0378">Hydrolase</keyword>
<evidence type="ECO:0000256" key="6">
    <source>
        <dbReference type="ARBA" id="ARBA00022840"/>
    </source>
</evidence>
<dbReference type="Pfam" id="PF00271">
    <property type="entry name" value="Helicase_C"/>
    <property type="match status" value="1"/>
</dbReference>